<keyword evidence="2" id="KW-1003">Cell membrane</keyword>
<dbReference type="InterPro" id="IPR004090">
    <property type="entry name" value="Chemotax_Me-accpt_rcpt"/>
</dbReference>
<dbReference type="RefSeq" id="WP_146806468.1">
    <property type="nucleotide sequence ID" value="NZ_BJUA01000008.1"/>
</dbReference>
<accession>A0A510UU88</accession>
<dbReference type="Gene3D" id="1.10.287.950">
    <property type="entry name" value="Methyl-accepting chemotaxis protein"/>
    <property type="match status" value="1"/>
</dbReference>
<dbReference type="Gene3D" id="3.30.450.20">
    <property type="entry name" value="PAS domain"/>
    <property type="match status" value="1"/>
</dbReference>
<keyword evidence="12" id="KW-1185">Reference proteome</keyword>
<dbReference type="CDD" id="cd06225">
    <property type="entry name" value="HAMP"/>
    <property type="match status" value="1"/>
</dbReference>
<evidence type="ECO:0000259" key="10">
    <source>
        <dbReference type="PROSITE" id="PS50885"/>
    </source>
</evidence>
<evidence type="ECO:0000313" key="11">
    <source>
        <dbReference type="EMBL" id="GEK18232.1"/>
    </source>
</evidence>
<dbReference type="Pfam" id="PF00015">
    <property type="entry name" value="MCPsignal"/>
    <property type="match status" value="1"/>
</dbReference>
<dbReference type="PRINTS" id="PR00260">
    <property type="entry name" value="CHEMTRNSDUCR"/>
</dbReference>
<feature type="domain" description="HAMP" evidence="10">
    <location>
        <begin position="212"/>
        <end position="262"/>
    </location>
</feature>
<dbReference type="Pfam" id="PF17200">
    <property type="entry name" value="sCache_2"/>
    <property type="match status" value="1"/>
</dbReference>
<dbReference type="GO" id="GO:0004888">
    <property type="term" value="F:transmembrane signaling receptor activity"/>
    <property type="evidence" value="ECO:0007669"/>
    <property type="project" value="InterPro"/>
</dbReference>
<evidence type="ECO:0000256" key="2">
    <source>
        <dbReference type="ARBA" id="ARBA00022475"/>
    </source>
</evidence>
<dbReference type="GO" id="GO:0006935">
    <property type="term" value="P:chemotaxis"/>
    <property type="evidence" value="ECO:0007669"/>
    <property type="project" value="InterPro"/>
</dbReference>
<dbReference type="Proteomes" id="UP000321386">
    <property type="component" value="Unassembled WGS sequence"/>
</dbReference>
<evidence type="ECO:0000256" key="6">
    <source>
        <dbReference type="ARBA" id="ARBA00023224"/>
    </source>
</evidence>
<dbReference type="SMART" id="SM00283">
    <property type="entry name" value="MA"/>
    <property type="match status" value="1"/>
</dbReference>
<dbReference type="AlphaFoldDB" id="A0A510UU88"/>
<evidence type="ECO:0000256" key="8">
    <source>
        <dbReference type="PROSITE-ProRule" id="PRU00284"/>
    </source>
</evidence>
<evidence type="ECO:0000256" key="3">
    <source>
        <dbReference type="ARBA" id="ARBA00022692"/>
    </source>
</evidence>
<dbReference type="SUPFAM" id="SSF58104">
    <property type="entry name" value="Methyl-accepting chemotaxis protein (MCP) signaling domain"/>
    <property type="match status" value="1"/>
</dbReference>
<gene>
    <name evidence="11" type="primary">mcp40H-11</name>
    <name evidence="11" type="ORF">CPE01_19650</name>
</gene>
<protein>
    <submittedName>
        <fullName evidence="11">Chemotaxis protein</fullName>
    </submittedName>
</protein>
<dbReference type="PANTHER" id="PTHR32089:SF112">
    <property type="entry name" value="LYSOZYME-LIKE PROTEIN-RELATED"/>
    <property type="match status" value="1"/>
</dbReference>
<reference evidence="11 12" key="1">
    <citation type="submission" date="2019-07" db="EMBL/GenBank/DDBJ databases">
        <title>Whole genome shotgun sequence of Cellulomonas persica NBRC 101101.</title>
        <authorList>
            <person name="Hosoyama A."/>
            <person name="Uohara A."/>
            <person name="Ohji S."/>
            <person name="Ichikawa N."/>
        </authorList>
    </citation>
    <scope>NUCLEOTIDE SEQUENCE [LARGE SCALE GENOMIC DNA]</scope>
    <source>
        <strain evidence="11 12">NBRC 101101</strain>
    </source>
</reference>
<comment type="caution">
    <text evidence="11">The sequence shown here is derived from an EMBL/GenBank/DDBJ whole genome shotgun (WGS) entry which is preliminary data.</text>
</comment>
<dbReference type="Pfam" id="PF00672">
    <property type="entry name" value="HAMP"/>
    <property type="match status" value="1"/>
</dbReference>
<keyword evidence="4" id="KW-1133">Transmembrane helix</keyword>
<dbReference type="InterPro" id="IPR003660">
    <property type="entry name" value="HAMP_dom"/>
</dbReference>
<dbReference type="PROSITE" id="PS50885">
    <property type="entry name" value="HAMP"/>
    <property type="match status" value="1"/>
</dbReference>
<proteinExistence type="inferred from homology"/>
<sequence>MRISSMSIVQKLAALVVLTAVGLAALTVTAVVRAEHRLMAERRAAVQQVVEAALGVVERYGALASSGDLSETAAQQSAIDVISGMRYSGDEYFWINDMTPTMVMHPVKPELDGTDLSGQVDPDGTQIFVEFVDVVRSEGAGFVAYQWPKPGAEDPQPKVSYVTGYEPWGWVLGSGVYVDDVRATALADARGLFGAGAAVLVAVAVVGFAVSRSVVRPVNEATRALTDGDAGARLPVGSGRTELDRLAIALNTTLDRSASVASDVDSASHELLAAAERLVSSGDELGDAAADAAARTSEAGVSARSVSEGIDTVAAGTHQMGASIGEIAANAAEVARIAAHAVEAAGRTNETVATLGESSAEIGSVVKVITSIAEQTNLLALNATIEAARAGEAGKGFAVVAGEVKELASETARATGDIAQRVESIQEAVARAAAEIGQITEVIAKINDYQTTIAGAVEEQTATTNAMAAAVTEVAEGGRRVASVLEDVGAATARTSGEIETIRSAAHELGSTSHRLRETVGALAV</sequence>
<dbReference type="OrthoDB" id="8482111at2"/>
<keyword evidence="5" id="KW-0472">Membrane</keyword>
<dbReference type="PANTHER" id="PTHR32089">
    <property type="entry name" value="METHYL-ACCEPTING CHEMOTAXIS PROTEIN MCPB"/>
    <property type="match status" value="1"/>
</dbReference>
<organism evidence="11 12">
    <name type="scientific">Cellulomonas persica</name>
    <dbReference type="NCBI Taxonomy" id="76861"/>
    <lineage>
        <taxon>Bacteria</taxon>
        <taxon>Bacillati</taxon>
        <taxon>Actinomycetota</taxon>
        <taxon>Actinomycetes</taxon>
        <taxon>Micrococcales</taxon>
        <taxon>Cellulomonadaceae</taxon>
        <taxon>Cellulomonas</taxon>
    </lineage>
</organism>
<evidence type="ECO:0000259" key="9">
    <source>
        <dbReference type="PROSITE" id="PS50111"/>
    </source>
</evidence>
<comment type="similarity">
    <text evidence="7">Belongs to the methyl-accepting chemotaxis (MCP) protein family.</text>
</comment>
<evidence type="ECO:0000313" key="12">
    <source>
        <dbReference type="Proteomes" id="UP000321386"/>
    </source>
</evidence>
<dbReference type="InterPro" id="IPR004089">
    <property type="entry name" value="MCPsignal_dom"/>
</dbReference>
<keyword evidence="3" id="KW-0812">Transmembrane</keyword>
<evidence type="ECO:0000256" key="4">
    <source>
        <dbReference type="ARBA" id="ARBA00022989"/>
    </source>
</evidence>
<dbReference type="PROSITE" id="PS50111">
    <property type="entry name" value="CHEMOTAXIS_TRANSDUC_2"/>
    <property type="match status" value="1"/>
</dbReference>
<dbReference type="EMBL" id="BJUA01000008">
    <property type="protein sequence ID" value="GEK18232.1"/>
    <property type="molecule type" value="Genomic_DNA"/>
</dbReference>
<dbReference type="InterPro" id="IPR033480">
    <property type="entry name" value="sCache_2"/>
</dbReference>
<dbReference type="GO" id="GO:0007165">
    <property type="term" value="P:signal transduction"/>
    <property type="evidence" value="ECO:0007669"/>
    <property type="project" value="UniProtKB-KW"/>
</dbReference>
<evidence type="ECO:0000256" key="5">
    <source>
        <dbReference type="ARBA" id="ARBA00023136"/>
    </source>
</evidence>
<dbReference type="GO" id="GO:0005886">
    <property type="term" value="C:plasma membrane"/>
    <property type="evidence" value="ECO:0007669"/>
    <property type="project" value="UniProtKB-SubCell"/>
</dbReference>
<evidence type="ECO:0000256" key="7">
    <source>
        <dbReference type="ARBA" id="ARBA00029447"/>
    </source>
</evidence>
<dbReference type="SMART" id="SM01049">
    <property type="entry name" value="Cache_2"/>
    <property type="match status" value="1"/>
</dbReference>
<keyword evidence="6 8" id="KW-0807">Transducer</keyword>
<name>A0A510UU88_9CELL</name>
<comment type="subcellular location">
    <subcellularLocation>
        <location evidence="1">Cell membrane</location>
        <topology evidence="1">Multi-pass membrane protein</topology>
    </subcellularLocation>
</comment>
<evidence type="ECO:0000256" key="1">
    <source>
        <dbReference type="ARBA" id="ARBA00004651"/>
    </source>
</evidence>
<feature type="domain" description="Methyl-accepting transducer" evidence="9">
    <location>
        <begin position="274"/>
        <end position="496"/>
    </location>
</feature>